<dbReference type="AlphaFoldDB" id="A0A0F9H4I9"/>
<sequence length="198" mass="22780">MNIIHCDQLSDEWYTARLGKLTASHFADVLSAGSGRETYMMRLLAERMTGQRYMGYSDKNMEWGIETEPQARDYYEWVTDEKVEQVGIIFADEVGASPDGLVGDKGLLEIKCPLTTTHLGYIIKDKFPVKYKPQVQGQLLITGRQWVDFVSFDPRYLKQPFWCIRVERDETYLMKLSAATAAFTTELSELQKKLEKAK</sequence>
<dbReference type="Gene3D" id="3.90.320.10">
    <property type="match status" value="1"/>
</dbReference>
<protein>
    <recommendedName>
        <fullName evidence="1">YqaJ viral recombinase domain-containing protein</fullName>
    </recommendedName>
</protein>
<dbReference type="NCBIfam" id="TIGR03033">
    <property type="entry name" value="phage_rel_nuc"/>
    <property type="match status" value="1"/>
</dbReference>
<dbReference type="PANTHER" id="PTHR46609:SF6">
    <property type="entry name" value="EXONUCLEASE, PHAGE-TYPE_RECB, C-TERMINAL DOMAIN-CONTAINING PROTEIN-RELATED"/>
    <property type="match status" value="1"/>
</dbReference>
<evidence type="ECO:0000259" key="1">
    <source>
        <dbReference type="Pfam" id="PF09588"/>
    </source>
</evidence>
<reference evidence="2" key="1">
    <citation type="journal article" date="2015" name="Nature">
        <title>Complex archaea that bridge the gap between prokaryotes and eukaryotes.</title>
        <authorList>
            <person name="Spang A."/>
            <person name="Saw J.H."/>
            <person name="Jorgensen S.L."/>
            <person name="Zaremba-Niedzwiedzka K."/>
            <person name="Martijn J."/>
            <person name="Lind A.E."/>
            <person name="van Eijk R."/>
            <person name="Schleper C."/>
            <person name="Guy L."/>
            <person name="Ettema T.J."/>
        </authorList>
    </citation>
    <scope>NUCLEOTIDE SEQUENCE</scope>
</reference>
<feature type="domain" description="YqaJ viral recombinase" evidence="1">
    <location>
        <begin position="12"/>
        <end position="145"/>
    </location>
</feature>
<evidence type="ECO:0000313" key="2">
    <source>
        <dbReference type="EMBL" id="KKM05949.1"/>
    </source>
</evidence>
<accession>A0A0F9H4I9</accession>
<dbReference type="InterPro" id="IPR011604">
    <property type="entry name" value="PDDEXK-like_dom_sf"/>
</dbReference>
<comment type="caution">
    <text evidence="2">The sequence shown here is derived from an EMBL/GenBank/DDBJ whole genome shotgun (WGS) entry which is preliminary data.</text>
</comment>
<name>A0A0F9H4I9_9ZZZZ</name>
<dbReference type="InterPro" id="IPR017482">
    <property type="entry name" value="Lambda-type_endonuclease"/>
</dbReference>
<dbReference type="CDD" id="cd22343">
    <property type="entry name" value="PDDEXK_lambda_exonuclease-like"/>
    <property type="match status" value="1"/>
</dbReference>
<dbReference type="EMBL" id="LAZR01016104">
    <property type="protein sequence ID" value="KKM05949.1"/>
    <property type="molecule type" value="Genomic_DNA"/>
</dbReference>
<dbReference type="Pfam" id="PF09588">
    <property type="entry name" value="YqaJ"/>
    <property type="match status" value="1"/>
</dbReference>
<organism evidence="2">
    <name type="scientific">marine sediment metagenome</name>
    <dbReference type="NCBI Taxonomy" id="412755"/>
    <lineage>
        <taxon>unclassified sequences</taxon>
        <taxon>metagenomes</taxon>
        <taxon>ecological metagenomes</taxon>
    </lineage>
</organism>
<gene>
    <name evidence="2" type="ORF">LCGC14_1748960</name>
</gene>
<dbReference type="PANTHER" id="PTHR46609">
    <property type="entry name" value="EXONUCLEASE, PHAGE-TYPE/RECB, C-TERMINAL DOMAIN-CONTAINING PROTEIN"/>
    <property type="match status" value="1"/>
</dbReference>
<dbReference type="InterPro" id="IPR019080">
    <property type="entry name" value="YqaJ_viral_recombinase"/>
</dbReference>
<dbReference type="SUPFAM" id="SSF52980">
    <property type="entry name" value="Restriction endonuclease-like"/>
    <property type="match status" value="1"/>
</dbReference>
<proteinExistence type="predicted"/>
<dbReference type="InterPro" id="IPR011335">
    <property type="entry name" value="Restrct_endonuc-II-like"/>
</dbReference>
<dbReference type="InterPro" id="IPR051703">
    <property type="entry name" value="NF-kappa-B_Signaling_Reg"/>
</dbReference>